<accession>A0A8J4VRD6</accession>
<reference evidence="1" key="1">
    <citation type="submission" date="2020-03" db="EMBL/GenBank/DDBJ databases">
        <title>Castanea mollissima Vanexum genome sequencing.</title>
        <authorList>
            <person name="Staton M."/>
        </authorList>
    </citation>
    <scope>NUCLEOTIDE SEQUENCE</scope>
    <source>
        <tissue evidence="1">Leaf</tissue>
    </source>
</reference>
<evidence type="ECO:0000313" key="2">
    <source>
        <dbReference type="Proteomes" id="UP000737018"/>
    </source>
</evidence>
<proteinExistence type="predicted"/>
<gene>
    <name evidence="1" type="ORF">CMV_016738</name>
</gene>
<organism evidence="1 2">
    <name type="scientific">Castanea mollissima</name>
    <name type="common">Chinese chestnut</name>
    <dbReference type="NCBI Taxonomy" id="60419"/>
    <lineage>
        <taxon>Eukaryota</taxon>
        <taxon>Viridiplantae</taxon>
        <taxon>Streptophyta</taxon>
        <taxon>Embryophyta</taxon>
        <taxon>Tracheophyta</taxon>
        <taxon>Spermatophyta</taxon>
        <taxon>Magnoliopsida</taxon>
        <taxon>eudicotyledons</taxon>
        <taxon>Gunneridae</taxon>
        <taxon>Pentapetalae</taxon>
        <taxon>rosids</taxon>
        <taxon>fabids</taxon>
        <taxon>Fagales</taxon>
        <taxon>Fagaceae</taxon>
        <taxon>Castanea</taxon>
    </lineage>
</organism>
<dbReference type="Proteomes" id="UP000737018">
    <property type="component" value="Unassembled WGS sequence"/>
</dbReference>
<dbReference type="EMBL" id="JRKL02002582">
    <property type="protein sequence ID" value="KAF3958349.1"/>
    <property type="molecule type" value="Genomic_DNA"/>
</dbReference>
<protein>
    <submittedName>
        <fullName evidence="1">Uncharacterized protein</fullName>
    </submittedName>
</protein>
<sequence>MGLLHLQCSFAFAFDFFFSFLLYRTRSCHRLSQAELAADFEGKKGKKCPCGFCLVLSRLPQVVNPKLNGNLVNGPYEALPGFRDVPGSEKQNLFIKKLNLGCDFGDREIGSWIGVWEFFWDDFGSVSDWDSWGAFAFCGD</sequence>
<comment type="caution">
    <text evidence="1">The sequence shown here is derived from an EMBL/GenBank/DDBJ whole genome shotgun (WGS) entry which is preliminary data.</text>
</comment>
<dbReference type="OrthoDB" id="10264446at2759"/>
<name>A0A8J4VRD6_9ROSI</name>
<dbReference type="AlphaFoldDB" id="A0A8J4VRD6"/>
<keyword evidence="2" id="KW-1185">Reference proteome</keyword>
<evidence type="ECO:0000313" key="1">
    <source>
        <dbReference type="EMBL" id="KAF3958349.1"/>
    </source>
</evidence>